<sequence>MEDHAHLTVGLETQERLLLLFTDSLIIAKTKSLYLKLKAHVSLCDIWLSSCIHHVTSRKLSAKNSFVIGWPTTNYIVTLSSSEIKEKWFRALHWHSGKARQSLIPNRILLNVHLFDDTAMTPVMVDMHSTADSVVQSVIQHNSLPGTASKYQLCVGHDGEEEMYPLIGHELPFCILLHTLRSAHGHTHTLKQPSDGLSADHLQKQPKSPRFTLKNRAALQTHTHTGSSLKHKRKKSLIGWALRRGYSSQSEGKNQPDSASSKLFGQPLASVCTDGNLPRPVMDLLCVLYHEGPKTLGVFRRSANAKNCRVLKERLNSGHHVPLHGESVFTAASLLTEFLRKLPGSVLGCELYEDWMEVMDSDDLQDRYALAKSVLEKLPQESRSLLCYVFGILHSIHKHADVNQMTAANLALCIAPNMLWRSSPSSTEQESHNNLEVAALVRFLIESSPTIFGDEVESTFAALLNAAQETDDPTADASFLLHSSSEDTDLDGLTSPLHSPDLEFFLPLTTLQREVHPLKITMAAAEGAYSCGALNLKSSRSSTSVSSLAIEELLSRSRCLSEPSMCQATCGTPVLPHIPVLRQSSCDNSVTDGKRVRSQDAMGFSPLLQARKGGTSKGRCYAFWKSPQFSSRFRHPAQRLASMSSLSSTTTTSSLSSLDSAVSFSSAEPIPSPSPSDNQPRPFLFGASAKLRPLTPEMPRKLWKMAFTYEEQEVAEVRDEDYDSGGETNGSRDCLTLRDDGTDENEGGDTSLVEGNKRSERFFAKAKEMDGKSLMKVKEDGKMMIEEEKEDNKKNSSLESPTSGLEGELPVSETVIGVEQSVCNIRSMETCPSRDDPESLRDTSTPGIDEGISQEKTCRQTPDNEKWDLGQILPDTQPCLVHTLTHKDPLTRQTPTQMNPCSHSQRETSVAHIRLERPLSNSDTHTGQTAVNTLPTVRGKVNRMKITFFPTVGRVMLKQSRIKGLRGLGVSHGVSSDANESEVITGAESKAESVAQVNIPQSLFYRQNVPLVLHSTSLGKAPSTDCGGNDVENMTEHVSCACRDDCISKETEDDASSGFSSAASADDNPCTQDFSANDPDVGHIVTINASDNLGHTVSISRVNNITNNNISKSMSMSPGHTDQSSKVPSKSPGTFRHTIRIRLPTNVRNTVKAYFGHSQTLTQANAESAMSAHTPPKAQTRQLFSSKLQWQRTGSSTHSHIERGAAAGQALSDESSA</sequence>
<dbReference type="PANTHER" id="PTHR23179">
    <property type="entry name" value="T-CELL ACTIVATION RHO GTPASE ACTIVATING PROTEIN-RELATED"/>
    <property type="match status" value="1"/>
</dbReference>
<dbReference type="Pfam" id="PF00788">
    <property type="entry name" value="RA"/>
    <property type="match status" value="1"/>
</dbReference>
<feature type="compositionally biased region" description="Basic and acidic residues" evidence="3">
    <location>
        <begin position="832"/>
        <end position="841"/>
    </location>
</feature>
<dbReference type="EMBL" id="JAICCE010000001">
    <property type="protein sequence ID" value="KAG9282223.1"/>
    <property type="molecule type" value="Genomic_DNA"/>
</dbReference>
<protein>
    <recommendedName>
        <fullName evidence="8">Rho-GAP domain-containing protein</fullName>
    </recommendedName>
</protein>
<evidence type="ECO:0000313" key="7">
    <source>
        <dbReference type="Proteomes" id="UP000752171"/>
    </source>
</evidence>
<feature type="region of interest" description="Disordered" evidence="3">
    <location>
        <begin position="1193"/>
        <end position="1217"/>
    </location>
</feature>
<dbReference type="AlphaFoldDB" id="A0A8T2MCR8"/>
<dbReference type="InterPro" id="IPR047886">
    <property type="entry name" value="ARHGAP20-like_RhoGAP"/>
</dbReference>
<feature type="domain" description="Ras-associating" evidence="4">
    <location>
        <begin position="116"/>
        <end position="218"/>
    </location>
</feature>
<dbReference type="Pfam" id="PF22286">
    <property type="entry name" value="RHG20_PH"/>
    <property type="match status" value="1"/>
</dbReference>
<evidence type="ECO:0008006" key="8">
    <source>
        <dbReference type="Google" id="ProtNLM"/>
    </source>
</evidence>
<feature type="region of interest" description="Disordered" evidence="3">
    <location>
        <begin position="829"/>
        <end position="851"/>
    </location>
</feature>
<comment type="caution">
    <text evidence="6">The sequence shown here is derived from an EMBL/GenBank/DDBJ whole genome shotgun (WGS) entry which is preliminary data.</text>
</comment>
<keyword evidence="1" id="KW-0343">GTPase activation</keyword>
<feature type="region of interest" description="Disordered" evidence="3">
    <location>
        <begin position="718"/>
        <end position="753"/>
    </location>
</feature>
<evidence type="ECO:0000313" key="6">
    <source>
        <dbReference type="EMBL" id="KAG9282223.1"/>
    </source>
</evidence>
<gene>
    <name evidence="6" type="ORF">AMEX_G848</name>
</gene>
<dbReference type="PANTHER" id="PTHR23179:SF36">
    <property type="entry name" value="RHO-GAP DOMAIN-CONTAINING PROTEIN"/>
    <property type="match status" value="1"/>
</dbReference>
<dbReference type="PROSITE" id="PS50200">
    <property type="entry name" value="RA"/>
    <property type="match status" value="1"/>
</dbReference>
<accession>A0A8T2MCR8</accession>
<name>A0A8T2MCR8_ASTMX</name>
<feature type="domain" description="Rho-GAP" evidence="5">
    <location>
        <begin position="266"/>
        <end position="452"/>
    </location>
</feature>
<dbReference type="Pfam" id="PF00620">
    <property type="entry name" value="RhoGAP"/>
    <property type="match status" value="1"/>
</dbReference>
<dbReference type="CDD" id="cd04402">
    <property type="entry name" value="RhoGAP_ARHGAP20"/>
    <property type="match status" value="1"/>
</dbReference>
<dbReference type="Gene3D" id="2.30.29.30">
    <property type="entry name" value="Pleckstrin-homology domain (PH domain)/Phosphotyrosine-binding domain (PTB)"/>
    <property type="match status" value="1"/>
</dbReference>
<dbReference type="InterPro" id="IPR011993">
    <property type="entry name" value="PH-like_dom_sf"/>
</dbReference>
<proteinExistence type="predicted"/>
<evidence type="ECO:0000259" key="4">
    <source>
        <dbReference type="PROSITE" id="PS50200"/>
    </source>
</evidence>
<feature type="region of interest" description="Disordered" evidence="3">
    <location>
        <begin position="664"/>
        <end position="684"/>
    </location>
</feature>
<evidence type="ECO:0000256" key="1">
    <source>
        <dbReference type="ARBA" id="ARBA00022468"/>
    </source>
</evidence>
<dbReference type="GO" id="GO:0035023">
    <property type="term" value="P:regulation of Rho protein signal transduction"/>
    <property type="evidence" value="ECO:0007669"/>
    <property type="project" value="InterPro"/>
</dbReference>
<dbReference type="InterPro" id="IPR047887">
    <property type="entry name" value="ARHGAP20_PH"/>
</dbReference>
<dbReference type="Gene3D" id="1.10.555.10">
    <property type="entry name" value="Rho GTPase activation protein"/>
    <property type="match status" value="1"/>
</dbReference>
<dbReference type="GO" id="GO:0007165">
    <property type="term" value="P:signal transduction"/>
    <property type="evidence" value="ECO:0007669"/>
    <property type="project" value="InterPro"/>
</dbReference>
<feature type="region of interest" description="Disordered" evidence="3">
    <location>
        <begin position="787"/>
        <end position="811"/>
    </location>
</feature>
<dbReference type="InterPro" id="IPR000159">
    <property type="entry name" value="RA_dom"/>
</dbReference>
<reference evidence="6 7" key="1">
    <citation type="submission" date="2021-07" db="EMBL/GenBank/DDBJ databases">
        <authorList>
            <person name="Imarazene B."/>
            <person name="Zahm M."/>
            <person name="Klopp C."/>
            <person name="Cabau C."/>
            <person name="Beille S."/>
            <person name="Jouanno E."/>
            <person name="Castinel A."/>
            <person name="Lluch J."/>
            <person name="Gil L."/>
            <person name="Kuchtly C."/>
            <person name="Lopez Roques C."/>
            <person name="Donnadieu C."/>
            <person name="Parrinello H."/>
            <person name="Journot L."/>
            <person name="Du K."/>
            <person name="Schartl M."/>
            <person name="Retaux S."/>
            <person name="Guiguen Y."/>
        </authorList>
    </citation>
    <scope>NUCLEOTIDE SEQUENCE [LARGE SCALE GENOMIC DNA]</scope>
    <source>
        <strain evidence="6">Pach_M1</strain>
        <tissue evidence="6">Testis</tissue>
    </source>
</reference>
<evidence type="ECO:0000259" key="5">
    <source>
        <dbReference type="PROSITE" id="PS50238"/>
    </source>
</evidence>
<evidence type="ECO:0000256" key="3">
    <source>
        <dbReference type="SAM" id="MobiDB-lite"/>
    </source>
</evidence>
<dbReference type="SMART" id="SM00324">
    <property type="entry name" value="RhoGAP"/>
    <property type="match status" value="1"/>
</dbReference>
<dbReference type="InterPro" id="IPR008936">
    <property type="entry name" value="Rho_GTPase_activation_prot"/>
</dbReference>
<dbReference type="PROSITE" id="PS50238">
    <property type="entry name" value="RHOGAP"/>
    <property type="match status" value="1"/>
</dbReference>
<feature type="region of interest" description="Disordered" evidence="3">
    <location>
        <begin position="1111"/>
        <end position="1134"/>
    </location>
</feature>
<dbReference type="SUPFAM" id="SSF48350">
    <property type="entry name" value="GTPase activation domain, GAP"/>
    <property type="match status" value="1"/>
</dbReference>
<feature type="compositionally biased region" description="Polar residues" evidence="3">
    <location>
        <begin position="1111"/>
        <end position="1132"/>
    </location>
</feature>
<evidence type="ECO:0000256" key="2">
    <source>
        <dbReference type="ARBA" id="ARBA00022553"/>
    </source>
</evidence>
<keyword evidence="2" id="KW-0597">Phosphoprotein</keyword>
<organism evidence="6 7">
    <name type="scientific">Astyanax mexicanus</name>
    <name type="common">Blind cave fish</name>
    <name type="synonym">Astyanax fasciatus mexicanus</name>
    <dbReference type="NCBI Taxonomy" id="7994"/>
    <lineage>
        <taxon>Eukaryota</taxon>
        <taxon>Metazoa</taxon>
        <taxon>Chordata</taxon>
        <taxon>Craniata</taxon>
        <taxon>Vertebrata</taxon>
        <taxon>Euteleostomi</taxon>
        <taxon>Actinopterygii</taxon>
        <taxon>Neopterygii</taxon>
        <taxon>Teleostei</taxon>
        <taxon>Ostariophysi</taxon>
        <taxon>Characiformes</taxon>
        <taxon>Characoidei</taxon>
        <taxon>Acestrorhamphidae</taxon>
        <taxon>Acestrorhamphinae</taxon>
        <taxon>Astyanax</taxon>
    </lineage>
</organism>
<dbReference type="SUPFAM" id="SSF50729">
    <property type="entry name" value="PH domain-like"/>
    <property type="match status" value="1"/>
</dbReference>
<dbReference type="GO" id="GO:0005096">
    <property type="term" value="F:GTPase activator activity"/>
    <property type="evidence" value="ECO:0007669"/>
    <property type="project" value="UniProtKB-KW"/>
</dbReference>
<feature type="compositionally biased region" description="Basic and acidic residues" evidence="3">
    <location>
        <begin position="787"/>
        <end position="796"/>
    </location>
</feature>
<dbReference type="Proteomes" id="UP000752171">
    <property type="component" value="Unassembled WGS sequence"/>
</dbReference>
<feature type="region of interest" description="Disordered" evidence="3">
    <location>
        <begin position="1053"/>
        <end position="1076"/>
    </location>
</feature>
<dbReference type="InterPro" id="IPR000198">
    <property type="entry name" value="RhoGAP_dom"/>
</dbReference>
<feature type="compositionally biased region" description="Low complexity" evidence="3">
    <location>
        <begin position="1056"/>
        <end position="1067"/>
    </location>
</feature>